<dbReference type="Gene3D" id="3.40.309.10">
    <property type="entry name" value="Aldehyde Dehydrogenase, Chain A, domain 2"/>
    <property type="match status" value="1"/>
</dbReference>
<dbReference type="Proteomes" id="UP000008245">
    <property type="component" value="Chromosome"/>
</dbReference>
<dbReference type="InterPro" id="IPR016161">
    <property type="entry name" value="Ald_DH/histidinol_DH"/>
</dbReference>
<gene>
    <name evidence="4" type="ordered locus">DMIN_02450</name>
</gene>
<feature type="domain" description="Aldehyde dehydrogenase" evidence="3">
    <location>
        <begin position="51"/>
        <end position="225"/>
    </location>
</feature>
<dbReference type="InterPro" id="IPR050485">
    <property type="entry name" value="Proline_metab_enzyme"/>
</dbReference>
<reference evidence="4 5" key="1">
    <citation type="journal article" date="2010" name="PLoS ONE">
        <title>One bacterial cell, one complete genome.</title>
        <authorList>
            <person name="Woyke T."/>
            <person name="Tighe D."/>
            <person name="Mavromatis K."/>
            <person name="Clum A."/>
            <person name="Copeland A."/>
            <person name="Schackwitz W."/>
            <person name="Lapidus A."/>
            <person name="Wu D."/>
            <person name="McCutcheon J.P."/>
            <person name="McDonald B.R."/>
            <person name="Moran N.A."/>
            <person name="Bristow J."/>
            <person name="Cheng J.F."/>
        </authorList>
    </citation>
    <scope>NUCLEOTIDE SEQUENCE [LARGE SCALE GENOMIC DNA]</scope>
    <source>
        <strain evidence="4 5">DMIN</strain>
    </source>
</reference>
<keyword evidence="1 4" id="KW-0560">Oxidoreductase</keyword>
<dbReference type="PANTHER" id="PTHR42862">
    <property type="entry name" value="DELTA-1-PYRROLINE-5-CARBOXYLATE DEHYDROGENASE 1, ISOFORM A-RELATED"/>
    <property type="match status" value="1"/>
</dbReference>
<keyword evidence="2" id="KW-0520">NAD</keyword>
<dbReference type="GO" id="GO:0009898">
    <property type="term" value="C:cytoplasmic side of plasma membrane"/>
    <property type="evidence" value="ECO:0007669"/>
    <property type="project" value="TreeGrafter"/>
</dbReference>
<evidence type="ECO:0000256" key="2">
    <source>
        <dbReference type="ARBA" id="ARBA00023027"/>
    </source>
</evidence>
<name>D5D902_KARMD</name>
<dbReference type="Gene3D" id="3.40.605.10">
    <property type="entry name" value="Aldehyde Dehydrogenase, Chain A, domain 1"/>
    <property type="match status" value="1"/>
</dbReference>
<protein>
    <submittedName>
        <fullName evidence="4">NAD-dependent aldehyde dehydrogenase</fullName>
        <ecNumber evidence="4">1.2.1.88</ecNumber>
    </submittedName>
</protein>
<dbReference type="EMBL" id="CP001981">
    <property type="protein sequence ID" value="ADE35524.1"/>
    <property type="molecule type" value="Genomic_DNA"/>
</dbReference>
<evidence type="ECO:0000313" key="5">
    <source>
        <dbReference type="Proteomes" id="UP000008245"/>
    </source>
</evidence>
<dbReference type="InterPro" id="IPR016162">
    <property type="entry name" value="Ald_DH_N"/>
</dbReference>
<evidence type="ECO:0000259" key="3">
    <source>
        <dbReference type="Pfam" id="PF00171"/>
    </source>
</evidence>
<dbReference type="AlphaFoldDB" id="D5D902"/>
<dbReference type="HOGENOM" id="CLU_005391_4_1_10"/>
<dbReference type="EC" id="1.2.1.88" evidence="4"/>
<accession>D5D902</accession>
<evidence type="ECO:0000313" key="4">
    <source>
        <dbReference type="EMBL" id="ADE35524.1"/>
    </source>
</evidence>
<organism evidence="4 5">
    <name type="scientific">Karelsulcia muelleri (strain DMIN)</name>
    <name type="common">Sulcia muelleri</name>
    <dbReference type="NCBI Taxonomy" id="641892"/>
    <lineage>
        <taxon>Bacteria</taxon>
        <taxon>Pseudomonadati</taxon>
        <taxon>Bacteroidota</taxon>
        <taxon>Flavobacteriia</taxon>
        <taxon>Flavobacteriales</taxon>
        <taxon>Candidatus Karelsulcia</taxon>
    </lineage>
</organism>
<dbReference type="PANTHER" id="PTHR42862:SF1">
    <property type="entry name" value="DELTA-1-PYRROLINE-5-CARBOXYLATE DEHYDROGENASE 2, ISOFORM A-RELATED"/>
    <property type="match status" value="1"/>
</dbReference>
<dbReference type="InterPro" id="IPR015590">
    <property type="entry name" value="Aldehyde_DH_dom"/>
</dbReference>
<dbReference type="Pfam" id="PF00171">
    <property type="entry name" value="Aldedh"/>
    <property type="match status" value="2"/>
</dbReference>
<dbReference type="InterPro" id="IPR016163">
    <property type="entry name" value="Ald_DH_C"/>
</dbReference>
<evidence type="ECO:0000256" key="1">
    <source>
        <dbReference type="ARBA" id="ARBA00023002"/>
    </source>
</evidence>
<feature type="domain" description="Aldehyde dehydrogenase" evidence="3">
    <location>
        <begin position="234"/>
        <end position="414"/>
    </location>
</feature>
<dbReference type="GO" id="GO:0003842">
    <property type="term" value="F:L-glutamate gamma-semialdehyde dehydrogenase activity"/>
    <property type="evidence" value="ECO:0007669"/>
    <property type="project" value="UniProtKB-EC"/>
</dbReference>
<proteinExistence type="predicted"/>
<sequence length="418" mass="48388">MFKGKVNANILSRLEIKKNYDEMFNSKIDIPQYIGNEKIFSGIKHPIYTPNKKIIGYWHEGSEKDIHNAINSSLSVHKYWSNISWADRAYIFLKAADLISGPYRSIINAACQYKNIFKSDTACELIYFLRFNVFYANKIFNKQPRLGFVVAITPFNFTYISLPALMGNVVLWIPSEKQLYYANILMEIFQKSGLPDGVINCLLTNCKSKTTSNVILKHPNFSGVTGSVFKYFYKNFIWVHPNSNPKEVSKALLYGAFESQINVSRAYIPKFLWKKSIKKKLIENINSMKLGSTRNFSNLIDKISFLKLKGYIDRAQNDNNCNIIIGGKCDSSKGYFITPTVIETINPYYESMIDEIFGPVLTVYLYEDCNWEKTISLVKNLKYCFTGYIFCDDRDIISYLTKKFKYYAGNIFLNYNQY</sequence>
<dbReference type="KEGG" id="smh:DMIN_02450"/>
<dbReference type="SUPFAM" id="SSF53720">
    <property type="entry name" value="ALDH-like"/>
    <property type="match status" value="1"/>
</dbReference>
<dbReference type="GO" id="GO:0010133">
    <property type="term" value="P:L-proline catabolic process to L-glutamate"/>
    <property type="evidence" value="ECO:0007669"/>
    <property type="project" value="TreeGrafter"/>
</dbReference>